<dbReference type="EMBL" id="JBIMZQ010000067">
    <property type="protein sequence ID" value="KAL3657208.1"/>
    <property type="molecule type" value="Genomic_DNA"/>
</dbReference>
<evidence type="ECO:0000313" key="2">
    <source>
        <dbReference type="Proteomes" id="UP001632037"/>
    </source>
</evidence>
<gene>
    <name evidence="1" type="ORF">V7S43_017868</name>
</gene>
<proteinExistence type="predicted"/>
<reference evidence="1 2" key="1">
    <citation type="submission" date="2024-09" db="EMBL/GenBank/DDBJ databases">
        <title>Genome sequencing and assembly of Phytophthora oleae, isolate VK10A, causative agent of rot of olive drupes.</title>
        <authorList>
            <person name="Conti Taguali S."/>
            <person name="Riolo M."/>
            <person name="La Spada F."/>
            <person name="Cacciola S.O."/>
            <person name="Dionisio G."/>
        </authorList>
    </citation>
    <scope>NUCLEOTIDE SEQUENCE [LARGE SCALE GENOMIC DNA]</scope>
    <source>
        <strain evidence="1 2">VK10A</strain>
    </source>
</reference>
<dbReference type="AlphaFoldDB" id="A0ABD3ERW2"/>
<accession>A0ABD3ERW2</accession>
<keyword evidence="2" id="KW-1185">Reference proteome</keyword>
<name>A0ABD3ERW2_9STRA</name>
<protein>
    <submittedName>
        <fullName evidence="1">Uncharacterized protein</fullName>
    </submittedName>
</protein>
<evidence type="ECO:0000313" key="1">
    <source>
        <dbReference type="EMBL" id="KAL3657208.1"/>
    </source>
</evidence>
<organism evidence="1 2">
    <name type="scientific">Phytophthora oleae</name>
    <dbReference type="NCBI Taxonomy" id="2107226"/>
    <lineage>
        <taxon>Eukaryota</taxon>
        <taxon>Sar</taxon>
        <taxon>Stramenopiles</taxon>
        <taxon>Oomycota</taxon>
        <taxon>Peronosporomycetes</taxon>
        <taxon>Peronosporales</taxon>
        <taxon>Peronosporaceae</taxon>
        <taxon>Phytophthora</taxon>
    </lineage>
</organism>
<comment type="caution">
    <text evidence="1">The sequence shown here is derived from an EMBL/GenBank/DDBJ whole genome shotgun (WGS) entry which is preliminary data.</text>
</comment>
<dbReference type="Proteomes" id="UP001632037">
    <property type="component" value="Unassembled WGS sequence"/>
</dbReference>
<sequence length="91" mass="10329">MPSDKFPRRNEAEVWTTTSVLHFIRHTLRRNSLLNEAKEHRATNTSAGATDEFGHLPKHAAMDKLARARHTQSCVCLPRHLTPCLVQCNKA</sequence>